<comment type="caution">
    <text evidence="2">The sequence shown here is derived from an EMBL/GenBank/DDBJ whole genome shotgun (WGS) entry which is preliminary data.</text>
</comment>
<name>A0A242N6S1_CABSO</name>
<gene>
    <name evidence="2" type="ORF">PAMC26510_05885</name>
</gene>
<dbReference type="SUPFAM" id="SSF53098">
    <property type="entry name" value="Ribonuclease H-like"/>
    <property type="match status" value="1"/>
</dbReference>
<dbReference type="GO" id="GO:0006313">
    <property type="term" value="P:DNA transposition"/>
    <property type="evidence" value="ECO:0007669"/>
    <property type="project" value="InterPro"/>
</dbReference>
<evidence type="ECO:0000313" key="3">
    <source>
        <dbReference type="Proteomes" id="UP000194546"/>
    </source>
</evidence>
<proteinExistence type="predicted"/>
<dbReference type="InterPro" id="IPR012337">
    <property type="entry name" value="RNaseH-like_sf"/>
</dbReference>
<dbReference type="EMBL" id="NBTY01000028">
    <property type="protein sequence ID" value="OTP79357.1"/>
    <property type="molecule type" value="Genomic_DNA"/>
</dbReference>
<dbReference type="Proteomes" id="UP000194546">
    <property type="component" value="Unassembled WGS sequence"/>
</dbReference>
<accession>A0A242N6S1</accession>
<dbReference type="AlphaFoldDB" id="A0A242N6S1"/>
<evidence type="ECO:0000313" key="2">
    <source>
        <dbReference type="EMBL" id="OTP79357.1"/>
    </source>
</evidence>
<dbReference type="Gene3D" id="3.90.350.10">
    <property type="entry name" value="Transposase Inhibitor Protein From Tn5, Chain A, domain 1"/>
    <property type="match status" value="1"/>
</dbReference>
<sequence>MASTGKVRVLMTNLLDSARYPASQFGDLYHQRWRIEEAFKRLKHRLNLEHVSGLSQRAVAQDLAARVLCDNLQALTTLTAHTCHELPPDRRINRAYVHSVLKPLLPSLLLGIAAATSLADVLALIAAIRSVIGQDSQSHANPVRNPTNP</sequence>
<dbReference type="RefSeq" id="WP_256927563.1">
    <property type="nucleotide sequence ID" value="NZ_NBTY01000028.1"/>
</dbReference>
<reference evidence="2 3" key="1">
    <citation type="submission" date="2017-03" db="EMBL/GenBank/DDBJ databases">
        <title>Genome analysis of strain PAMC 26510.</title>
        <authorList>
            <person name="Oh H.-M."/>
            <person name="Yang J.-A."/>
        </authorList>
    </citation>
    <scope>NUCLEOTIDE SEQUENCE [LARGE SCALE GENOMIC DNA]</scope>
    <source>
        <strain evidence="2 3">PAMC 26510</strain>
    </source>
</reference>
<dbReference type="GO" id="GO:0004803">
    <property type="term" value="F:transposase activity"/>
    <property type="evidence" value="ECO:0007669"/>
    <property type="project" value="InterPro"/>
</dbReference>
<feature type="domain" description="Transposase IS4-like" evidence="1">
    <location>
        <begin position="16"/>
        <end position="71"/>
    </location>
</feature>
<dbReference type="InterPro" id="IPR002559">
    <property type="entry name" value="Transposase_11"/>
</dbReference>
<dbReference type="GO" id="GO:0003677">
    <property type="term" value="F:DNA binding"/>
    <property type="evidence" value="ECO:0007669"/>
    <property type="project" value="InterPro"/>
</dbReference>
<organism evidence="2 3">
    <name type="scientific">Caballeronia sordidicola</name>
    <name type="common">Burkholderia sordidicola</name>
    <dbReference type="NCBI Taxonomy" id="196367"/>
    <lineage>
        <taxon>Bacteria</taxon>
        <taxon>Pseudomonadati</taxon>
        <taxon>Pseudomonadota</taxon>
        <taxon>Betaproteobacteria</taxon>
        <taxon>Burkholderiales</taxon>
        <taxon>Burkholderiaceae</taxon>
        <taxon>Caballeronia</taxon>
    </lineage>
</organism>
<protein>
    <submittedName>
        <fullName evidence="2">Mobile element protein</fullName>
    </submittedName>
</protein>
<dbReference type="Pfam" id="PF01609">
    <property type="entry name" value="DDE_Tnp_1"/>
    <property type="match status" value="1"/>
</dbReference>
<evidence type="ECO:0000259" key="1">
    <source>
        <dbReference type="Pfam" id="PF01609"/>
    </source>
</evidence>